<dbReference type="EMBL" id="HBUE01335781">
    <property type="protein sequence ID" value="CAG6595807.1"/>
    <property type="molecule type" value="Transcribed_RNA"/>
</dbReference>
<dbReference type="EMBL" id="HBUE01335782">
    <property type="protein sequence ID" value="CAG6595808.1"/>
    <property type="molecule type" value="Transcribed_RNA"/>
</dbReference>
<accession>A0A8D8MWL1</accession>
<evidence type="ECO:0000313" key="1">
    <source>
        <dbReference type="EMBL" id="CAG6543681.1"/>
    </source>
</evidence>
<name>A0A8D8MWL1_CULPI</name>
<protein>
    <submittedName>
        <fullName evidence="1">(northern house mosquito) hypothetical protein</fullName>
    </submittedName>
</protein>
<dbReference type="EMBL" id="HBUE01229020">
    <property type="protein sequence ID" value="CAG6543682.1"/>
    <property type="molecule type" value="Transcribed_RNA"/>
</dbReference>
<organism evidence="1">
    <name type="scientific">Culex pipiens</name>
    <name type="common">House mosquito</name>
    <dbReference type="NCBI Taxonomy" id="7175"/>
    <lineage>
        <taxon>Eukaryota</taxon>
        <taxon>Metazoa</taxon>
        <taxon>Ecdysozoa</taxon>
        <taxon>Arthropoda</taxon>
        <taxon>Hexapoda</taxon>
        <taxon>Insecta</taxon>
        <taxon>Pterygota</taxon>
        <taxon>Neoptera</taxon>
        <taxon>Endopterygota</taxon>
        <taxon>Diptera</taxon>
        <taxon>Nematocera</taxon>
        <taxon>Culicoidea</taxon>
        <taxon>Culicidae</taxon>
        <taxon>Culicinae</taxon>
        <taxon>Culicini</taxon>
        <taxon>Culex</taxon>
        <taxon>Culex</taxon>
    </lineage>
</organism>
<dbReference type="EMBL" id="HBUE01229019">
    <property type="protein sequence ID" value="CAG6543681.1"/>
    <property type="molecule type" value="Transcribed_RNA"/>
</dbReference>
<reference evidence="1" key="1">
    <citation type="submission" date="2021-05" db="EMBL/GenBank/DDBJ databases">
        <authorList>
            <person name="Alioto T."/>
            <person name="Alioto T."/>
            <person name="Gomez Garrido J."/>
        </authorList>
    </citation>
    <scope>NUCLEOTIDE SEQUENCE</scope>
</reference>
<dbReference type="AlphaFoldDB" id="A0A8D8MWL1"/>
<sequence length="106" mass="13138">MLRRRRQSDSPRHYRLRQMCCHRNQQVRLVYHQRQTSSSCRLQRLDRCRARSLLEMIRCCPQQGSPRHNQRRQMCCHCSQQKRRFCHRRLTSSSRRLQWPARSRSC</sequence>
<proteinExistence type="predicted"/>